<evidence type="ECO:0000256" key="6">
    <source>
        <dbReference type="ARBA" id="ARBA00022692"/>
    </source>
</evidence>
<organism evidence="12 13">
    <name type="scientific">Phormidium tenue NIES-30</name>
    <dbReference type="NCBI Taxonomy" id="549789"/>
    <lineage>
        <taxon>Bacteria</taxon>
        <taxon>Bacillati</taxon>
        <taxon>Cyanobacteriota</taxon>
        <taxon>Cyanophyceae</taxon>
        <taxon>Oscillatoriophycideae</taxon>
        <taxon>Oscillatoriales</taxon>
        <taxon>Oscillatoriaceae</taxon>
        <taxon>Phormidium</taxon>
    </lineage>
</organism>
<dbReference type="InterPro" id="IPR000412">
    <property type="entry name" value="ABC_2_transport"/>
</dbReference>
<proteinExistence type="inferred from homology"/>
<keyword evidence="5" id="KW-0762">Sugar transport</keyword>
<feature type="transmembrane region" description="Helical" evidence="10">
    <location>
        <begin position="240"/>
        <end position="261"/>
    </location>
</feature>
<comment type="subcellular location">
    <subcellularLocation>
        <location evidence="1 10">Cell membrane</location>
        <topology evidence="1 10">Multi-pass membrane protein</topology>
    </subcellularLocation>
</comment>
<gene>
    <name evidence="12" type="ORF">NIES30_10015</name>
</gene>
<dbReference type="PANTHER" id="PTHR30413">
    <property type="entry name" value="INNER MEMBRANE TRANSPORT PERMEASE"/>
    <property type="match status" value="1"/>
</dbReference>
<dbReference type="AlphaFoldDB" id="A0A1U7J674"/>
<evidence type="ECO:0000259" key="11">
    <source>
        <dbReference type="PROSITE" id="PS51012"/>
    </source>
</evidence>
<dbReference type="GO" id="GO:0043190">
    <property type="term" value="C:ATP-binding cassette (ABC) transporter complex"/>
    <property type="evidence" value="ECO:0007669"/>
    <property type="project" value="InterPro"/>
</dbReference>
<dbReference type="PIRSF" id="PIRSF006648">
    <property type="entry name" value="DrrB"/>
    <property type="match status" value="1"/>
</dbReference>
<keyword evidence="9 10" id="KW-0472">Membrane</keyword>
<comment type="caution">
    <text evidence="12">The sequence shown here is derived from an EMBL/GenBank/DDBJ whole genome shotgun (WGS) entry which is preliminary data.</text>
</comment>
<keyword evidence="3 10" id="KW-0813">Transport</keyword>
<feature type="transmembrane region" description="Helical" evidence="10">
    <location>
        <begin position="77"/>
        <end position="98"/>
    </location>
</feature>
<dbReference type="Pfam" id="PF01061">
    <property type="entry name" value="ABC2_membrane"/>
    <property type="match status" value="1"/>
</dbReference>
<dbReference type="PANTHER" id="PTHR30413:SF10">
    <property type="entry name" value="CAPSULE POLYSACCHARIDE EXPORT INNER-MEMBRANE PROTEIN CTRC"/>
    <property type="match status" value="1"/>
</dbReference>
<dbReference type="OrthoDB" id="9794365at2"/>
<feature type="transmembrane region" description="Helical" evidence="10">
    <location>
        <begin position="118"/>
        <end position="146"/>
    </location>
</feature>
<evidence type="ECO:0000256" key="9">
    <source>
        <dbReference type="ARBA" id="ARBA00023136"/>
    </source>
</evidence>
<dbReference type="PRINTS" id="PR00164">
    <property type="entry name" value="ABC2TRNSPORT"/>
</dbReference>
<evidence type="ECO:0000256" key="10">
    <source>
        <dbReference type="RuleBase" id="RU361157"/>
    </source>
</evidence>
<dbReference type="InterPro" id="IPR047817">
    <property type="entry name" value="ABC2_TM_bact-type"/>
</dbReference>
<dbReference type="EMBL" id="MRCG01000006">
    <property type="protein sequence ID" value="OKH48360.1"/>
    <property type="molecule type" value="Genomic_DNA"/>
</dbReference>
<dbReference type="RefSeq" id="WP_073608289.1">
    <property type="nucleotide sequence ID" value="NZ_MRCG01000006.1"/>
</dbReference>
<dbReference type="PROSITE" id="PS51012">
    <property type="entry name" value="ABC_TM2"/>
    <property type="match status" value="1"/>
</dbReference>
<protein>
    <recommendedName>
        <fullName evidence="10">Transport permease protein</fullName>
    </recommendedName>
</protein>
<feature type="domain" description="ABC transmembrane type-2" evidence="11">
    <location>
        <begin position="39"/>
        <end position="264"/>
    </location>
</feature>
<feature type="transmembrane region" description="Helical" evidence="10">
    <location>
        <begin position="153"/>
        <end position="178"/>
    </location>
</feature>
<evidence type="ECO:0000256" key="8">
    <source>
        <dbReference type="ARBA" id="ARBA00022989"/>
    </source>
</evidence>
<keyword evidence="7" id="KW-0972">Capsule biogenesis/degradation</keyword>
<dbReference type="STRING" id="549789.NIES30_10015"/>
<evidence type="ECO:0000256" key="4">
    <source>
        <dbReference type="ARBA" id="ARBA00022475"/>
    </source>
</evidence>
<comment type="similarity">
    <text evidence="2 10">Belongs to the ABC-2 integral membrane protein family.</text>
</comment>
<dbReference type="GO" id="GO:0140359">
    <property type="term" value="F:ABC-type transporter activity"/>
    <property type="evidence" value="ECO:0007669"/>
    <property type="project" value="InterPro"/>
</dbReference>
<evidence type="ECO:0000256" key="7">
    <source>
        <dbReference type="ARBA" id="ARBA00022903"/>
    </source>
</evidence>
<evidence type="ECO:0000313" key="13">
    <source>
        <dbReference type="Proteomes" id="UP000185557"/>
    </source>
</evidence>
<dbReference type="InterPro" id="IPR013525">
    <property type="entry name" value="ABC2_TM"/>
</dbReference>
<evidence type="ECO:0000256" key="3">
    <source>
        <dbReference type="ARBA" id="ARBA00022448"/>
    </source>
</evidence>
<evidence type="ECO:0000313" key="12">
    <source>
        <dbReference type="EMBL" id="OKH48360.1"/>
    </source>
</evidence>
<evidence type="ECO:0000256" key="1">
    <source>
        <dbReference type="ARBA" id="ARBA00004651"/>
    </source>
</evidence>
<keyword evidence="13" id="KW-1185">Reference proteome</keyword>
<sequence length="272" mass="30719">MQQFSATPNELIASFWRHRELISSLVQRDIVGRYRGSALGIIWSFIHPMFMLAVYTFVFSVVFQARWGNGSDSKAEFALVLFAGLIVFNLFAECVNRASGLITSNVNYVKRVVFPLEILPWVALGSALFHALMSIIVWLVFYVVLFGLPNISIILLPAIILPLIFLTMGLTWFFAALGVYLRDISQVTTIMTTVLMFLSPIFYPASALPQNFQPILLLNPLAPALEQFRGVLMWGEVPKFHIWGLYLSLTAAVAWLGFAWFQKVRRGFSDVL</sequence>
<keyword evidence="4 10" id="KW-1003">Cell membrane</keyword>
<name>A0A1U7J674_9CYAN</name>
<feature type="transmembrane region" description="Helical" evidence="10">
    <location>
        <begin position="184"/>
        <end position="203"/>
    </location>
</feature>
<evidence type="ECO:0000256" key="5">
    <source>
        <dbReference type="ARBA" id="ARBA00022597"/>
    </source>
</evidence>
<accession>A0A1U7J674</accession>
<dbReference type="GO" id="GO:0015920">
    <property type="term" value="P:lipopolysaccharide transport"/>
    <property type="evidence" value="ECO:0007669"/>
    <property type="project" value="TreeGrafter"/>
</dbReference>
<reference evidence="12 13" key="1">
    <citation type="submission" date="2016-11" db="EMBL/GenBank/DDBJ databases">
        <title>Draft Genome Sequences of Nine Cyanobacterial Strains from Diverse Habitats.</title>
        <authorList>
            <person name="Zhu T."/>
            <person name="Hou S."/>
            <person name="Lu X."/>
            <person name="Hess W.R."/>
        </authorList>
    </citation>
    <scope>NUCLEOTIDE SEQUENCE [LARGE SCALE GENOMIC DNA]</scope>
    <source>
        <strain evidence="12 13">NIES-30</strain>
    </source>
</reference>
<keyword evidence="6 10" id="KW-0812">Transmembrane</keyword>
<evidence type="ECO:0000256" key="2">
    <source>
        <dbReference type="ARBA" id="ARBA00007783"/>
    </source>
</evidence>
<keyword evidence="8 10" id="KW-1133">Transmembrane helix</keyword>
<feature type="transmembrane region" description="Helical" evidence="10">
    <location>
        <begin position="41"/>
        <end position="65"/>
    </location>
</feature>
<dbReference type="Proteomes" id="UP000185557">
    <property type="component" value="Unassembled WGS sequence"/>
</dbReference>